<dbReference type="Gene3D" id="3.40.640.10">
    <property type="entry name" value="Type I PLP-dependent aspartate aminotransferase-like (Major domain)"/>
    <property type="match status" value="1"/>
</dbReference>
<evidence type="ECO:0000256" key="1">
    <source>
        <dbReference type="ARBA" id="ARBA00001933"/>
    </source>
</evidence>
<accession>A0ABQ5UQX2</accession>
<dbReference type="PROSITE" id="PS00105">
    <property type="entry name" value="AA_TRANSFER_CLASS_1"/>
    <property type="match status" value="1"/>
</dbReference>
<protein>
    <recommendedName>
        <fullName evidence="7">Aminotransferase</fullName>
        <ecNumber evidence="7">2.6.1.-</ecNumber>
    </recommendedName>
</protein>
<comment type="catalytic activity">
    <reaction evidence="6">
        <text>L-aspartate + 2-oxoglutarate = oxaloacetate + L-glutamate</text>
        <dbReference type="Rhea" id="RHEA:21824"/>
        <dbReference type="ChEBI" id="CHEBI:16452"/>
        <dbReference type="ChEBI" id="CHEBI:16810"/>
        <dbReference type="ChEBI" id="CHEBI:29985"/>
        <dbReference type="ChEBI" id="CHEBI:29991"/>
        <dbReference type="EC" id="2.6.1.1"/>
    </reaction>
</comment>
<keyword evidence="10" id="KW-1185">Reference proteome</keyword>
<evidence type="ECO:0000256" key="4">
    <source>
        <dbReference type="ARBA" id="ARBA00022679"/>
    </source>
</evidence>
<evidence type="ECO:0000313" key="10">
    <source>
        <dbReference type="Proteomes" id="UP001161405"/>
    </source>
</evidence>
<evidence type="ECO:0000313" key="9">
    <source>
        <dbReference type="EMBL" id="GLQ17003.1"/>
    </source>
</evidence>
<reference evidence="9" key="1">
    <citation type="journal article" date="2014" name="Int. J. Syst. Evol. Microbiol.">
        <title>Complete genome of a new Firmicutes species belonging to the dominant human colonic microbiota ('Ruminococcus bicirculans') reveals two chromosomes and a selective capacity to utilize plant glucans.</title>
        <authorList>
            <consortium name="NISC Comparative Sequencing Program"/>
            <person name="Wegmann U."/>
            <person name="Louis P."/>
            <person name="Goesmann A."/>
            <person name="Henrissat B."/>
            <person name="Duncan S.H."/>
            <person name="Flint H.J."/>
        </authorList>
    </citation>
    <scope>NUCLEOTIDE SEQUENCE</scope>
    <source>
        <strain evidence="9">NBRC 107169</strain>
    </source>
</reference>
<organism evidence="9 10">
    <name type="scientific">Maritalea porphyrae</name>
    <dbReference type="NCBI Taxonomy" id="880732"/>
    <lineage>
        <taxon>Bacteria</taxon>
        <taxon>Pseudomonadati</taxon>
        <taxon>Pseudomonadota</taxon>
        <taxon>Alphaproteobacteria</taxon>
        <taxon>Hyphomicrobiales</taxon>
        <taxon>Devosiaceae</taxon>
        <taxon>Maritalea</taxon>
    </lineage>
</organism>
<dbReference type="PANTHER" id="PTHR46383:SF1">
    <property type="entry name" value="ASPARTATE AMINOTRANSFERASE"/>
    <property type="match status" value="1"/>
</dbReference>
<dbReference type="Gene3D" id="3.90.1150.10">
    <property type="entry name" value="Aspartate Aminotransferase, domain 1"/>
    <property type="match status" value="1"/>
</dbReference>
<dbReference type="PANTHER" id="PTHR46383">
    <property type="entry name" value="ASPARTATE AMINOTRANSFERASE"/>
    <property type="match status" value="1"/>
</dbReference>
<comment type="cofactor">
    <cofactor evidence="1 7">
        <name>pyridoxal 5'-phosphate</name>
        <dbReference type="ChEBI" id="CHEBI:597326"/>
    </cofactor>
</comment>
<dbReference type="InterPro" id="IPR004838">
    <property type="entry name" value="NHTrfase_class1_PyrdxlP-BS"/>
</dbReference>
<reference evidence="9" key="2">
    <citation type="submission" date="2023-01" db="EMBL/GenBank/DDBJ databases">
        <title>Draft genome sequence of Maritalea porphyrae strain NBRC 107169.</title>
        <authorList>
            <person name="Sun Q."/>
            <person name="Mori K."/>
        </authorList>
    </citation>
    <scope>NUCLEOTIDE SEQUENCE</scope>
    <source>
        <strain evidence="9">NBRC 107169</strain>
    </source>
</reference>
<gene>
    <name evidence="9" type="primary">attA1</name>
    <name evidence="9" type="ORF">GCM10007879_12520</name>
</gene>
<proteinExistence type="inferred from homology"/>
<dbReference type="Proteomes" id="UP001161405">
    <property type="component" value="Unassembled WGS sequence"/>
</dbReference>
<keyword evidence="5" id="KW-0663">Pyridoxal phosphate</keyword>
<keyword evidence="3 7" id="KW-0032">Aminotransferase</keyword>
<evidence type="ECO:0000256" key="5">
    <source>
        <dbReference type="ARBA" id="ARBA00022898"/>
    </source>
</evidence>
<dbReference type="InterPro" id="IPR015424">
    <property type="entry name" value="PyrdxlP-dep_Trfase"/>
</dbReference>
<dbReference type="GO" id="GO:0008483">
    <property type="term" value="F:transaminase activity"/>
    <property type="evidence" value="ECO:0007669"/>
    <property type="project" value="UniProtKB-KW"/>
</dbReference>
<comment type="similarity">
    <text evidence="2 7">Belongs to the class-I pyridoxal-phosphate-dependent aminotransferase family.</text>
</comment>
<evidence type="ECO:0000259" key="8">
    <source>
        <dbReference type="Pfam" id="PF00155"/>
    </source>
</evidence>
<dbReference type="Pfam" id="PF00155">
    <property type="entry name" value="Aminotran_1_2"/>
    <property type="match status" value="1"/>
</dbReference>
<name>A0ABQ5UQX2_9HYPH</name>
<feature type="domain" description="Aminotransferase class I/classII large" evidence="8">
    <location>
        <begin position="41"/>
        <end position="400"/>
    </location>
</feature>
<dbReference type="EC" id="2.6.1.-" evidence="7"/>
<dbReference type="InterPro" id="IPR015422">
    <property type="entry name" value="PyrdxlP-dep_Trfase_small"/>
</dbReference>
<evidence type="ECO:0000256" key="7">
    <source>
        <dbReference type="RuleBase" id="RU000481"/>
    </source>
</evidence>
<evidence type="ECO:0000256" key="3">
    <source>
        <dbReference type="ARBA" id="ARBA00022576"/>
    </source>
</evidence>
<dbReference type="EMBL" id="BSNI01000002">
    <property type="protein sequence ID" value="GLQ17003.1"/>
    <property type="molecule type" value="Genomic_DNA"/>
</dbReference>
<dbReference type="InterPro" id="IPR050596">
    <property type="entry name" value="AspAT/PAT-like"/>
</dbReference>
<dbReference type="RefSeq" id="WP_284362841.1">
    <property type="nucleotide sequence ID" value="NZ_BSNI01000002.1"/>
</dbReference>
<dbReference type="SUPFAM" id="SSF53383">
    <property type="entry name" value="PLP-dependent transferases"/>
    <property type="match status" value="1"/>
</dbReference>
<keyword evidence="4 7" id="KW-0808">Transferase</keyword>
<dbReference type="CDD" id="cd00609">
    <property type="entry name" value="AAT_like"/>
    <property type="match status" value="1"/>
</dbReference>
<evidence type="ECO:0000256" key="2">
    <source>
        <dbReference type="ARBA" id="ARBA00007441"/>
    </source>
</evidence>
<evidence type="ECO:0000256" key="6">
    <source>
        <dbReference type="ARBA" id="ARBA00049185"/>
    </source>
</evidence>
<dbReference type="InterPro" id="IPR004839">
    <property type="entry name" value="Aminotransferase_I/II_large"/>
</dbReference>
<dbReference type="InterPro" id="IPR015421">
    <property type="entry name" value="PyrdxlP-dep_Trfase_major"/>
</dbReference>
<sequence length="409" mass="44390">MNAPTQSPSTFRRANRISDISVSEIIKISTRARELKAEGKPVIILGAGEPDFDTPDHVKQAAHKAIDAGMTKYTPLDGTPEMKQAVCRKLARGNGLKYEPQNISVSAGAKQVLYNAFMATLNEGDEVVIPTPFWTTYADIIRICGGVPVLVQCPGENGFKLQPEQLAEAISDKTRWLLLNSPSNPTGAAYNADELQQIANVLLDHPHVWLMSDDIYEHIIYDDFQFVTPVQVEPRLKDRALIINGVSKSHAMTGWRLGFGAGPVELIRAMAVIQSQATSCPSSISQAAAIEALDGDETFLKTRAASFQERRDLVVAGLNAIDGVECRTPEGAFYTFSSCAGLIGKSTPDGQVIETDSDFCRYILESAHVAIVPGSAFGLSPYFRISYAAAKSELEEAVLRIQKACADLV</sequence>
<comment type="caution">
    <text evidence="9">The sequence shown here is derived from an EMBL/GenBank/DDBJ whole genome shotgun (WGS) entry which is preliminary data.</text>
</comment>